<evidence type="ECO:0000313" key="1">
    <source>
        <dbReference type="EMBL" id="TGO60076.1"/>
    </source>
</evidence>
<sequence>MAEVTHKDIDGTSRLYLEARIHFGERGGRTSGTTINNINLLWKPEKSTKYAEEEHPTVIAKAQYFRKQKLGTIERTPEKLADSYERGATMEYLHTDQEDEIDLKA</sequence>
<dbReference type="Proteomes" id="UP000297452">
    <property type="component" value="Unassembled WGS sequence"/>
</dbReference>
<organism evidence="1 2">
    <name type="scientific">Botryotinia narcissicola</name>
    <dbReference type="NCBI Taxonomy" id="278944"/>
    <lineage>
        <taxon>Eukaryota</taxon>
        <taxon>Fungi</taxon>
        <taxon>Dikarya</taxon>
        <taxon>Ascomycota</taxon>
        <taxon>Pezizomycotina</taxon>
        <taxon>Leotiomycetes</taxon>
        <taxon>Helotiales</taxon>
        <taxon>Sclerotiniaceae</taxon>
        <taxon>Botryotinia</taxon>
    </lineage>
</organism>
<comment type="caution">
    <text evidence="1">The sequence shown here is derived from an EMBL/GenBank/DDBJ whole genome shotgun (WGS) entry which is preliminary data.</text>
</comment>
<keyword evidence="2" id="KW-1185">Reference proteome</keyword>
<reference evidence="1 2" key="1">
    <citation type="submission" date="2017-12" db="EMBL/GenBank/DDBJ databases">
        <title>Comparative genomics of Botrytis spp.</title>
        <authorList>
            <person name="Valero-Jimenez C.A."/>
            <person name="Tapia P."/>
            <person name="Veloso J."/>
            <person name="Silva-Moreno E."/>
            <person name="Staats M."/>
            <person name="Valdes J.H."/>
            <person name="Van Kan J.A.L."/>
        </authorList>
    </citation>
    <scope>NUCLEOTIDE SEQUENCE [LARGE SCALE GENOMIC DNA]</scope>
    <source>
        <strain evidence="1 2">MUCL2120</strain>
    </source>
</reference>
<dbReference type="AlphaFoldDB" id="A0A4Z1IFJ0"/>
<accession>A0A4Z1IFJ0</accession>
<name>A0A4Z1IFJ0_9HELO</name>
<proteinExistence type="predicted"/>
<dbReference type="EMBL" id="PQXJ01000151">
    <property type="protein sequence ID" value="TGO60076.1"/>
    <property type="molecule type" value="Genomic_DNA"/>
</dbReference>
<gene>
    <name evidence="1" type="ORF">BOTNAR_0151g00170</name>
</gene>
<protein>
    <submittedName>
        <fullName evidence="1">Uncharacterized protein</fullName>
    </submittedName>
</protein>
<dbReference type="OrthoDB" id="10385760at2759"/>
<evidence type="ECO:0000313" key="2">
    <source>
        <dbReference type="Proteomes" id="UP000297452"/>
    </source>
</evidence>